<proteinExistence type="predicted"/>
<evidence type="ECO:0008006" key="3">
    <source>
        <dbReference type="Google" id="ProtNLM"/>
    </source>
</evidence>
<organism evidence="1 2">
    <name type="scientific">Frondihabitans sucicola</name>
    <dbReference type="NCBI Taxonomy" id="1268041"/>
    <lineage>
        <taxon>Bacteria</taxon>
        <taxon>Bacillati</taxon>
        <taxon>Actinomycetota</taxon>
        <taxon>Actinomycetes</taxon>
        <taxon>Micrococcales</taxon>
        <taxon>Microbacteriaceae</taxon>
        <taxon>Frondihabitans</taxon>
    </lineage>
</organism>
<dbReference type="RefSeq" id="WP_286343180.1">
    <property type="nucleotide sequence ID" value="NZ_AP027732.1"/>
</dbReference>
<accession>A0ABN6XYV5</accession>
<keyword evidence="2" id="KW-1185">Reference proteome</keyword>
<sequence>MRSISDEERRRLTARRHHLGGDATSTEQVARSMIGLHATDPATVYLSTLVRARDLTIPEIQADFYERRSLVRWMAMRRTLFVFPVDAVPLVQAAISTPLAERLRRQLLRRLEVNGTEPPIDGDLDAWLSDVEAGAHAALAARGDATGLQLSADEPRLRTTIKPRAKSDLPQGVTSTLLVVMSAEGQIVRGRSSGAWTTRQHRWEPVERWYPGGVPALSTEAAQVELARVWLKAFGPAPVSDLEWYMGWTKSVVRRALAGLSVVDVDLGGVPGVVLDDPAALAELDLPPEPPVATLLPTLDPTPMGWKSRDWFFGIDPADVFDTNGNIGPTLWWGGEIVGGWAIAPSGEVRVSMVADRGSEALAACERAASELQDRLGGTVVTPVFRTRLEKSLAV</sequence>
<protein>
    <recommendedName>
        <fullName evidence="3">Winged helix DNA-binding domain-containing protein</fullName>
    </recommendedName>
</protein>
<reference evidence="2" key="1">
    <citation type="journal article" date="2019" name="Int. J. Syst. Evol. Microbiol.">
        <title>The Global Catalogue of Microorganisms (GCM) 10K type strain sequencing project: providing services to taxonomists for standard genome sequencing and annotation.</title>
        <authorList>
            <consortium name="The Broad Institute Genomics Platform"/>
            <consortium name="The Broad Institute Genome Sequencing Center for Infectious Disease"/>
            <person name="Wu L."/>
            <person name="Ma J."/>
        </authorList>
    </citation>
    <scope>NUCLEOTIDE SEQUENCE [LARGE SCALE GENOMIC DNA]</scope>
    <source>
        <strain evidence="2">NBRC 108728</strain>
    </source>
</reference>
<name>A0ABN6XYV5_9MICO</name>
<evidence type="ECO:0000313" key="1">
    <source>
        <dbReference type="EMBL" id="BDZ50064.1"/>
    </source>
</evidence>
<dbReference type="Proteomes" id="UP001321486">
    <property type="component" value="Chromosome"/>
</dbReference>
<dbReference type="Pfam" id="PF06224">
    <property type="entry name" value="AlkZ-like"/>
    <property type="match status" value="1"/>
</dbReference>
<dbReference type="InterPro" id="IPR009351">
    <property type="entry name" value="AlkZ-like"/>
</dbReference>
<dbReference type="PANTHER" id="PTHR38479:SF2">
    <property type="entry name" value="WINGED HELIX DNA-BINDING DOMAIN-CONTAINING PROTEIN"/>
    <property type="match status" value="1"/>
</dbReference>
<dbReference type="PANTHER" id="PTHR38479">
    <property type="entry name" value="LMO0824 PROTEIN"/>
    <property type="match status" value="1"/>
</dbReference>
<dbReference type="EMBL" id="AP027732">
    <property type="protein sequence ID" value="BDZ50064.1"/>
    <property type="molecule type" value="Genomic_DNA"/>
</dbReference>
<evidence type="ECO:0000313" key="2">
    <source>
        <dbReference type="Proteomes" id="UP001321486"/>
    </source>
</evidence>
<gene>
    <name evidence="1" type="ORF">GCM10025867_23050</name>
</gene>